<name>A0A9W6FEZ1_9FIRM</name>
<keyword evidence="5" id="KW-1185">Reference proteome</keyword>
<proteinExistence type="predicted"/>
<evidence type="ECO:0000313" key="5">
    <source>
        <dbReference type="Proteomes" id="UP001145145"/>
    </source>
</evidence>
<dbReference type="InterPro" id="IPR000182">
    <property type="entry name" value="GNAT_dom"/>
</dbReference>
<evidence type="ECO:0000259" key="1">
    <source>
        <dbReference type="PROSITE" id="PS51186"/>
    </source>
</evidence>
<evidence type="ECO:0000313" key="3">
    <source>
        <dbReference type="EMBL" id="GLG89315.1"/>
    </source>
</evidence>
<reference evidence="3" key="3">
    <citation type="submission" date="2022-11" db="EMBL/GenBank/DDBJ databases">
        <title>Draft genome sequence of Sellimonas catena strain 18CBH55.</title>
        <authorList>
            <person name="Atsushi H."/>
            <person name="Moriya O."/>
            <person name="Mitsuo S."/>
        </authorList>
    </citation>
    <scope>NUCLEOTIDE SEQUENCE</scope>
    <source>
        <strain evidence="3">18CBH55</strain>
    </source>
</reference>
<dbReference type="Proteomes" id="UP001145145">
    <property type="component" value="Unassembled WGS sequence"/>
</dbReference>
<dbReference type="RefSeq" id="WP_087167424.1">
    <property type="nucleotide sequence ID" value="NZ_BSBO01000028.1"/>
</dbReference>
<dbReference type="AlphaFoldDB" id="A0A9W6FEZ1"/>
<comment type="caution">
    <text evidence="3">The sequence shown here is derived from an EMBL/GenBank/DDBJ whole genome shotgun (WGS) entry which is preliminary data.</text>
</comment>
<gene>
    <name evidence="2" type="ORF">Selli1_25700</name>
    <name evidence="3" type="ORF">Selli2_07420</name>
</gene>
<reference evidence="2" key="1">
    <citation type="submission" date="2022-11" db="EMBL/GenBank/DDBJ databases">
        <title>Draft genome sequence of Sellimonas catena strain 12EGH17.</title>
        <authorList>
            <person name="Atsushi H."/>
            <person name="Moriya O."/>
            <person name="Mitsuo S."/>
        </authorList>
    </citation>
    <scope>NUCLEOTIDE SEQUENCE</scope>
    <source>
        <strain evidence="2">12EGH17</strain>
    </source>
</reference>
<evidence type="ECO:0000313" key="4">
    <source>
        <dbReference type="Proteomes" id="UP001145094"/>
    </source>
</evidence>
<organism evidence="3 4">
    <name type="scientific">Sellimonas catena</name>
    <dbReference type="NCBI Taxonomy" id="2994035"/>
    <lineage>
        <taxon>Bacteria</taxon>
        <taxon>Bacillati</taxon>
        <taxon>Bacillota</taxon>
        <taxon>Clostridia</taxon>
        <taxon>Lachnospirales</taxon>
        <taxon>Lachnospiraceae</taxon>
        <taxon>Sellimonas</taxon>
    </lineage>
</organism>
<protein>
    <recommendedName>
        <fullName evidence="1">N-acetyltransferase domain-containing protein</fullName>
    </recommendedName>
</protein>
<dbReference type="CDD" id="cd04301">
    <property type="entry name" value="NAT_SF"/>
    <property type="match status" value="1"/>
</dbReference>
<reference evidence="2" key="2">
    <citation type="submission" date="2022-11" db="EMBL/GenBank/DDBJ databases">
        <title>Draft genome sequence of Sellimonas catena strain 12EGH17.</title>
        <authorList>
            <person name="Hisatomi A."/>
            <person name="Ohkuma M."/>
            <person name="Sakamoto M."/>
        </authorList>
    </citation>
    <scope>NUCLEOTIDE SEQUENCE</scope>
    <source>
        <strain evidence="2">12EGH17</strain>
    </source>
</reference>
<dbReference type="EMBL" id="BSCH01000004">
    <property type="protein sequence ID" value="GLG89315.1"/>
    <property type="molecule type" value="Genomic_DNA"/>
</dbReference>
<dbReference type="Gene3D" id="3.40.630.30">
    <property type="match status" value="1"/>
</dbReference>
<feature type="domain" description="N-acetyltransferase" evidence="1">
    <location>
        <begin position="1"/>
        <end position="150"/>
    </location>
</feature>
<evidence type="ECO:0000313" key="2">
    <source>
        <dbReference type="EMBL" id="GLG05396.1"/>
    </source>
</evidence>
<sequence>MEIKEYFSTKYQAHWLEEIRQSDWSAGQFLYELLSKNEIHEFCGNHVRLFLLTEGKKLVSFCTLSDIDDIKNTDLGPWIGFVYTFPQYRGHRYMGLLLDHACRTAKEDGAGEVFIATGETGLYETYGYSFYQMMENAVGVMSRVYRKDLS</sequence>
<dbReference type="EMBL" id="BSBO01000028">
    <property type="protein sequence ID" value="GLG05396.1"/>
    <property type="molecule type" value="Genomic_DNA"/>
</dbReference>
<dbReference type="InterPro" id="IPR016181">
    <property type="entry name" value="Acyl_CoA_acyltransferase"/>
</dbReference>
<accession>A0A9W6FEZ1</accession>
<dbReference type="PROSITE" id="PS51186">
    <property type="entry name" value="GNAT"/>
    <property type="match status" value="1"/>
</dbReference>
<dbReference type="GO" id="GO:0016747">
    <property type="term" value="F:acyltransferase activity, transferring groups other than amino-acyl groups"/>
    <property type="evidence" value="ECO:0007669"/>
    <property type="project" value="InterPro"/>
</dbReference>
<reference evidence="3" key="4">
    <citation type="submission" date="2022-11" db="EMBL/GenBank/DDBJ databases">
        <title>Draft genome sequence of Sellimonas catena strain 18CBH55.</title>
        <authorList>
            <person name="Hisatomi A."/>
            <person name="Ohkuma M."/>
            <person name="Sakamoto M."/>
        </authorList>
    </citation>
    <scope>NUCLEOTIDE SEQUENCE</scope>
    <source>
        <strain evidence="3">18CBH55</strain>
    </source>
</reference>
<reference evidence="3 5" key="5">
    <citation type="journal article" date="2023" name="Int. J. Syst. Evol. Microbiol.">
        <title>Sellimonas catena sp. nov., isolated from human faeces.</title>
        <authorList>
            <person name="Hisatomi A."/>
            <person name="Ohkuma M."/>
            <person name="Sakamoto M."/>
        </authorList>
    </citation>
    <scope>NUCLEOTIDE SEQUENCE</scope>
    <source>
        <strain evidence="2 5">12EGH17</strain>
        <strain evidence="3">18CBH55</strain>
    </source>
</reference>
<dbReference type="Proteomes" id="UP001145094">
    <property type="component" value="Unassembled WGS sequence"/>
</dbReference>
<dbReference type="Pfam" id="PF00583">
    <property type="entry name" value="Acetyltransf_1"/>
    <property type="match status" value="1"/>
</dbReference>
<dbReference type="SUPFAM" id="SSF55729">
    <property type="entry name" value="Acyl-CoA N-acyltransferases (Nat)"/>
    <property type="match status" value="1"/>
</dbReference>